<dbReference type="InterPro" id="IPR036264">
    <property type="entry name" value="Bact_exopeptidase_dim_dom"/>
</dbReference>
<comment type="cofactor">
    <cofactor evidence="1">
        <name>Zn(2+)</name>
        <dbReference type="ChEBI" id="CHEBI:29105"/>
    </cofactor>
</comment>
<dbReference type="AlphaFoldDB" id="A0A8J7GE67"/>
<dbReference type="SUPFAM" id="SSF53187">
    <property type="entry name" value="Zn-dependent exopeptidases"/>
    <property type="match status" value="1"/>
</dbReference>
<dbReference type="GO" id="GO:0046872">
    <property type="term" value="F:metal ion binding"/>
    <property type="evidence" value="ECO:0007669"/>
    <property type="project" value="UniProtKB-KW"/>
</dbReference>
<dbReference type="InterPro" id="IPR017150">
    <property type="entry name" value="Pept_M20_glutamate_carboxypep"/>
</dbReference>
<evidence type="ECO:0000256" key="2">
    <source>
        <dbReference type="ARBA" id="ARBA00022723"/>
    </source>
</evidence>
<keyword evidence="2" id="KW-0479">Metal-binding</keyword>
<dbReference type="PANTHER" id="PTHR43808:SF9">
    <property type="entry name" value="BLL0789 PROTEIN"/>
    <property type="match status" value="1"/>
</dbReference>
<dbReference type="SUPFAM" id="SSF55031">
    <property type="entry name" value="Bacterial exopeptidase dimerisation domain"/>
    <property type="match status" value="1"/>
</dbReference>
<organism evidence="7 8">
    <name type="scientific">Longispora fulva</name>
    <dbReference type="NCBI Taxonomy" id="619741"/>
    <lineage>
        <taxon>Bacteria</taxon>
        <taxon>Bacillati</taxon>
        <taxon>Actinomycetota</taxon>
        <taxon>Actinomycetes</taxon>
        <taxon>Micromonosporales</taxon>
        <taxon>Micromonosporaceae</taxon>
        <taxon>Longispora</taxon>
    </lineage>
</organism>
<feature type="active site" evidence="5">
    <location>
        <position position="74"/>
    </location>
</feature>
<dbReference type="EC" id="3.4.17.11" evidence="7"/>
<dbReference type="RefSeq" id="WP_233472376.1">
    <property type="nucleotide sequence ID" value="NZ_BONS01000001.1"/>
</dbReference>
<feature type="active site" description="Proton acceptor" evidence="5">
    <location>
        <position position="130"/>
    </location>
</feature>
<keyword evidence="7" id="KW-0645">Protease</keyword>
<evidence type="ECO:0000256" key="5">
    <source>
        <dbReference type="PIRSR" id="PIRSR037238-1"/>
    </source>
</evidence>
<accession>A0A8J7GE67</accession>
<dbReference type="InterPro" id="IPR050072">
    <property type="entry name" value="Peptidase_M20A"/>
</dbReference>
<dbReference type="Gene3D" id="3.40.630.10">
    <property type="entry name" value="Zn peptidases"/>
    <property type="match status" value="1"/>
</dbReference>
<keyword evidence="3 7" id="KW-0378">Hydrolase</keyword>
<comment type="caution">
    <text evidence="7">The sequence shown here is derived from an EMBL/GenBank/DDBJ whole genome shotgun (WGS) entry which is preliminary data.</text>
</comment>
<evidence type="ECO:0000256" key="1">
    <source>
        <dbReference type="ARBA" id="ARBA00001947"/>
    </source>
</evidence>
<keyword evidence="7" id="KW-0121">Carboxypeptidase</keyword>
<evidence type="ECO:0000256" key="3">
    <source>
        <dbReference type="ARBA" id="ARBA00022801"/>
    </source>
</evidence>
<gene>
    <name evidence="7" type="ORF">IW245_002240</name>
</gene>
<dbReference type="PANTHER" id="PTHR43808">
    <property type="entry name" value="ACETYLORNITHINE DEACETYLASE"/>
    <property type="match status" value="1"/>
</dbReference>
<dbReference type="PROSITE" id="PS00758">
    <property type="entry name" value="ARGE_DAPE_CPG2_1"/>
    <property type="match status" value="1"/>
</dbReference>
<name>A0A8J7GE67_9ACTN</name>
<evidence type="ECO:0000259" key="6">
    <source>
        <dbReference type="Pfam" id="PF07687"/>
    </source>
</evidence>
<dbReference type="InterPro" id="IPR011650">
    <property type="entry name" value="Peptidase_M20_dimer"/>
</dbReference>
<dbReference type="CDD" id="cd03885">
    <property type="entry name" value="M20_CPDG2"/>
    <property type="match status" value="1"/>
</dbReference>
<dbReference type="Pfam" id="PF07687">
    <property type="entry name" value="M20_dimer"/>
    <property type="match status" value="1"/>
</dbReference>
<evidence type="ECO:0000256" key="4">
    <source>
        <dbReference type="ARBA" id="ARBA00022833"/>
    </source>
</evidence>
<keyword evidence="4" id="KW-0862">Zinc</keyword>
<protein>
    <submittedName>
        <fullName evidence="7">Glutamate carboxypeptidase</fullName>
        <ecNumber evidence="7">3.4.17.11</ecNumber>
    </submittedName>
</protein>
<dbReference type="PIRSF" id="PIRSF037238">
    <property type="entry name" value="Carboxypeptidase_G2"/>
    <property type="match status" value="1"/>
</dbReference>
<evidence type="ECO:0000313" key="8">
    <source>
        <dbReference type="Proteomes" id="UP000622552"/>
    </source>
</evidence>
<dbReference type="EMBL" id="JADOUF010000001">
    <property type="protein sequence ID" value="MBG6136046.1"/>
    <property type="molecule type" value="Genomic_DNA"/>
</dbReference>
<dbReference type="Gene3D" id="3.30.70.360">
    <property type="match status" value="1"/>
</dbReference>
<dbReference type="InterPro" id="IPR001261">
    <property type="entry name" value="ArgE/DapE_CS"/>
</dbReference>
<reference evidence="7" key="1">
    <citation type="submission" date="2020-11" db="EMBL/GenBank/DDBJ databases">
        <title>Sequencing the genomes of 1000 actinobacteria strains.</title>
        <authorList>
            <person name="Klenk H.-P."/>
        </authorList>
    </citation>
    <scope>NUCLEOTIDE SEQUENCE</scope>
    <source>
        <strain evidence="7">DSM 45356</strain>
    </source>
</reference>
<dbReference type="Pfam" id="PF01546">
    <property type="entry name" value="Peptidase_M20"/>
    <property type="match status" value="1"/>
</dbReference>
<feature type="domain" description="Peptidase M20 dimerisation" evidence="6">
    <location>
        <begin position="165"/>
        <end position="253"/>
    </location>
</feature>
<dbReference type="InterPro" id="IPR002933">
    <property type="entry name" value="Peptidase_M20"/>
</dbReference>
<keyword evidence="8" id="KW-1185">Reference proteome</keyword>
<sequence>MLDESEHLIKRLRELVECESPTEDRAALSLCADLLDGWFTSALGRPAQRVFTDGRQHLLWAADDPAVLLLGHYDTVWPVGTLADIPFTIDEGIARGPGVFDMKAGIVLILSAVEQLADRSRLSVLLTADEETGSVGSRTVIEEQARRSAAVLVCEPSADGGAAKIARKGVARYTITLTGRAAHAGLEPHLGVNASLEMAHQMLATAALAAPELGTTVTPTVSSSGTTVNTVPEAAVFEVDVRAWERGELDRVDAGLHALTPVLGGATVTVVGGPNRYPLEPKVATGLLAELHAAAESLGIAPPAGERSGGGSDANLTGALGVPTLCGLGAMGAHPHGRDEHVDVASLPQRAALLAELVRRLCASGLGFGSPQVRA</sequence>
<proteinExistence type="predicted"/>
<evidence type="ECO:0000313" key="7">
    <source>
        <dbReference type="EMBL" id="MBG6136046.1"/>
    </source>
</evidence>
<dbReference type="GO" id="GO:0004180">
    <property type="term" value="F:carboxypeptidase activity"/>
    <property type="evidence" value="ECO:0007669"/>
    <property type="project" value="UniProtKB-KW"/>
</dbReference>
<dbReference type="Proteomes" id="UP000622552">
    <property type="component" value="Unassembled WGS sequence"/>
</dbReference>